<keyword evidence="2" id="KW-0975">Bacterial flagellum</keyword>
<keyword evidence="6" id="KW-0969">Cilium</keyword>
<proteinExistence type="inferred from homology"/>
<dbReference type="GO" id="GO:0009425">
    <property type="term" value="C:bacterial-type flagellum basal body"/>
    <property type="evidence" value="ECO:0007669"/>
    <property type="project" value="UniProtKB-SubCell"/>
</dbReference>
<dbReference type="InterPro" id="IPR053967">
    <property type="entry name" value="LlgE_F_G-like_D1"/>
</dbReference>
<evidence type="ECO:0000256" key="2">
    <source>
        <dbReference type="RuleBase" id="RU362116"/>
    </source>
</evidence>
<dbReference type="NCBIfam" id="TIGR03506">
    <property type="entry name" value="FlgEFG_subfam"/>
    <property type="match status" value="1"/>
</dbReference>
<dbReference type="EMBL" id="QQAY01000007">
    <property type="protein sequence ID" value="RDI41618.1"/>
    <property type="molecule type" value="Genomic_DNA"/>
</dbReference>
<evidence type="ECO:0000313" key="7">
    <source>
        <dbReference type="Proteomes" id="UP000255326"/>
    </source>
</evidence>
<keyword evidence="6" id="KW-0282">Flagellum</keyword>
<dbReference type="InterPro" id="IPR001444">
    <property type="entry name" value="Flag_bb_rod_N"/>
</dbReference>
<dbReference type="RefSeq" id="WP_114745954.1">
    <property type="nucleotide sequence ID" value="NZ_QQAY01000007.1"/>
</dbReference>
<gene>
    <name evidence="6" type="ORF">DFR59_10771</name>
</gene>
<evidence type="ECO:0000256" key="1">
    <source>
        <dbReference type="ARBA" id="ARBA00009677"/>
    </source>
</evidence>
<evidence type="ECO:0000313" key="6">
    <source>
        <dbReference type="EMBL" id="RDI41618.1"/>
    </source>
</evidence>
<dbReference type="Proteomes" id="UP000255326">
    <property type="component" value="Unassembled WGS sequence"/>
</dbReference>
<keyword evidence="7" id="KW-1185">Reference proteome</keyword>
<comment type="similarity">
    <text evidence="1 2">Belongs to the flagella basal body rod proteins family.</text>
</comment>
<protein>
    <submittedName>
        <fullName evidence="6">Flagellar basal-body rod protein FlgG</fullName>
    </submittedName>
</protein>
<dbReference type="SUPFAM" id="SSF117143">
    <property type="entry name" value="Flagellar hook protein flgE"/>
    <property type="match status" value="1"/>
</dbReference>
<keyword evidence="6" id="KW-0966">Cell projection</keyword>
<dbReference type="Pfam" id="PF06429">
    <property type="entry name" value="Flg_bbr_C"/>
    <property type="match status" value="1"/>
</dbReference>
<feature type="domain" description="Flagellar basal body rod protein N-terminal" evidence="3">
    <location>
        <begin position="7"/>
        <end position="35"/>
    </location>
</feature>
<dbReference type="PANTHER" id="PTHR30435">
    <property type="entry name" value="FLAGELLAR PROTEIN"/>
    <property type="match status" value="1"/>
</dbReference>
<evidence type="ECO:0000259" key="4">
    <source>
        <dbReference type="Pfam" id="PF06429"/>
    </source>
</evidence>
<dbReference type="Pfam" id="PF00460">
    <property type="entry name" value="Flg_bb_rod"/>
    <property type="match status" value="1"/>
</dbReference>
<feature type="domain" description="Flagellar hook protein FlgE/F/G-like D1" evidence="5">
    <location>
        <begin position="109"/>
        <end position="172"/>
    </location>
</feature>
<dbReference type="AlphaFoldDB" id="A0A370GCV0"/>
<dbReference type="InterPro" id="IPR020013">
    <property type="entry name" value="Flagellar_FlgE/F/G"/>
</dbReference>
<dbReference type="GO" id="GO:0071978">
    <property type="term" value="P:bacterial-type flagellum-dependent swarming motility"/>
    <property type="evidence" value="ECO:0007669"/>
    <property type="project" value="TreeGrafter"/>
</dbReference>
<dbReference type="InterPro" id="IPR037925">
    <property type="entry name" value="FlgE/F/G-like"/>
</dbReference>
<name>A0A370GCV0_9BACI</name>
<dbReference type="InterPro" id="IPR010930">
    <property type="entry name" value="Flg_bb/hook_C_dom"/>
</dbReference>
<sequence length="280" mass="31228">MNRQMITATNTLSQLQQKMDIISHNMANVDTSGYKRRDVQFSDLMYQQFNNQLNNNQEVGRRTPYGIRQGSGARVGQAQLNLSQGNIISTNRPLDIAFTKENQFLKVLVQDENGSDVQFSRDGAFYLSNVNGQETMLVNSDGRPILDENNQQIVIPGKVKDYIVSPNGQFTAKLESGQKVSYNLGVIAVNKPQFLEQKGQNLFGLPQNMNGLGVSANDIYTEMTGANRAAISMRQGVLEQSNVDMGKEMTELINVQRAYQFQARSITMADQMMGLVNGIR</sequence>
<evidence type="ECO:0000259" key="5">
    <source>
        <dbReference type="Pfam" id="PF22692"/>
    </source>
</evidence>
<evidence type="ECO:0000259" key="3">
    <source>
        <dbReference type="Pfam" id="PF00460"/>
    </source>
</evidence>
<dbReference type="OrthoDB" id="9804559at2"/>
<comment type="caution">
    <text evidence="6">The sequence shown here is derived from an EMBL/GenBank/DDBJ whole genome shotgun (WGS) entry which is preliminary data.</text>
</comment>
<comment type="subcellular location">
    <subcellularLocation>
        <location evidence="2">Bacterial flagellum basal body</location>
    </subcellularLocation>
</comment>
<reference evidence="6 7" key="1">
    <citation type="submission" date="2018-07" db="EMBL/GenBank/DDBJ databases">
        <title>Genomic Encyclopedia of Type Strains, Phase IV (KMG-IV): sequencing the most valuable type-strain genomes for metagenomic binning, comparative biology and taxonomic classification.</title>
        <authorList>
            <person name="Goeker M."/>
        </authorList>
    </citation>
    <scope>NUCLEOTIDE SEQUENCE [LARGE SCALE GENOMIC DNA]</scope>
    <source>
        <strain evidence="6 7">DSM 25281</strain>
    </source>
</reference>
<dbReference type="Pfam" id="PF22692">
    <property type="entry name" value="LlgE_F_G_D1"/>
    <property type="match status" value="1"/>
</dbReference>
<organism evidence="6 7">
    <name type="scientific">Falsibacillus pallidus</name>
    <dbReference type="NCBI Taxonomy" id="493781"/>
    <lineage>
        <taxon>Bacteria</taxon>
        <taxon>Bacillati</taxon>
        <taxon>Bacillota</taxon>
        <taxon>Bacilli</taxon>
        <taxon>Bacillales</taxon>
        <taxon>Bacillaceae</taxon>
        <taxon>Falsibacillus</taxon>
    </lineage>
</organism>
<dbReference type="PANTHER" id="PTHR30435:SF19">
    <property type="entry name" value="FLAGELLAR BASAL-BODY ROD PROTEIN FLGG"/>
    <property type="match status" value="1"/>
</dbReference>
<feature type="domain" description="Flagellar basal-body/hook protein C-terminal" evidence="4">
    <location>
        <begin position="234"/>
        <end position="277"/>
    </location>
</feature>
<accession>A0A370GCV0</accession>